<dbReference type="PANTHER" id="PTHR10039:SF15">
    <property type="entry name" value="NACHT DOMAIN-CONTAINING PROTEIN"/>
    <property type="match status" value="1"/>
</dbReference>
<dbReference type="PANTHER" id="PTHR10039">
    <property type="entry name" value="AMELOGENIN"/>
    <property type="match status" value="1"/>
</dbReference>
<feature type="domain" description="Nephrocystin 3-like N-terminal" evidence="2">
    <location>
        <begin position="201"/>
        <end position="354"/>
    </location>
</feature>
<dbReference type="AlphaFoldDB" id="A0AA39QJ59"/>
<dbReference type="Proteomes" id="UP001175228">
    <property type="component" value="Unassembled WGS sequence"/>
</dbReference>
<dbReference type="InterPro" id="IPR027417">
    <property type="entry name" value="P-loop_NTPase"/>
</dbReference>
<dbReference type="SUPFAM" id="SSF52540">
    <property type="entry name" value="P-loop containing nucleoside triphosphate hydrolases"/>
    <property type="match status" value="1"/>
</dbReference>
<dbReference type="EMBL" id="JAUEPU010000005">
    <property type="protein sequence ID" value="KAK0502624.1"/>
    <property type="molecule type" value="Genomic_DNA"/>
</dbReference>
<evidence type="ECO:0000313" key="3">
    <source>
        <dbReference type="EMBL" id="KAK0502624.1"/>
    </source>
</evidence>
<dbReference type="InterPro" id="IPR056884">
    <property type="entry name" value="NPHP3-like_N"/>
</dbReference>
<evidence type="ECO:0000256" key="1">
    <source>
        <dbReference type="ARBA" id="ARBA00022737"/>
    </source>
</evidence>
<sequence>MAEVIGIISSITALTENTVTVINYLKDVKNATKERDEFLTELQHLNMCLNGLELTVQRRTEDDPWLATLQQFHNSDGFKQLQDLLNGLKEKLKPAGSSWLKRMWRRINWSVVKDSVMGDLAGIERFKSLILIAGQHDNLTLTRVIQETLCDIKGSINVILENTNVTRQLQIDGKAEEVAKWLTDLDYNTVQQDKLQQHAKDTGEWFLQSSRFQDWVDGSMEPSVLWCVGGSGVGKTILASTAFNHLCMKFREDKANKALVFCIFCDYHTINQTTIAIIRSLLKQLIQAHVGMTAPIKTFYDKWSHHGMPPPSLEDITSLLSAELELYDHIYIILDALDELNDDECHEGVLDALKALGN</sequence>
<accession>A0AA39QJ59</accession>
<keyword evidence="1" id="KW-0677">Repeat</keyword>
<protein>
    <recommendedName>
        <fullName evidence="2">Nephrocystin 3-like N-terminal domain-containing protein</fullName>
    </recommendedName>
</protein>
<organism evidence="3 4">
    <name type="scientific">Armillaria luteobubalina</name>
    <dbReference type="NCBI Taxonomy" id="153913"/>
    <lineage>
        <taxon>Eukaryota</taxon>
        <taxon>Fungi</taxon>
        <taxon>Dikarya</taxon>
        <taxon>Basidiomycota</taxon>
        <taxon>Agaricomycotina</taxon>
        <taxon>Agaricomycetes</taxon>
        <taxon>Agaricomycetidae</taxon>
        <taxon>Agaricales</taxon>
        <taxon>Marasmiineae</taxon>
        <taxon>Physalacriaceae</taxon>
        <taxon>Armillaria</taxon>
    </lineage>
</organism>
<gene>
    <name evidence="3" type="ORF">EDD18DRAFT_1278562</name>
</gene>
<comment type="caution">
    <text evidence="3">The sequence shown here is derived from an EMBL/GenBank/DDBJ whole genome shotgun (WGS) entry which is preliminary data.</text>
</comment>
<dbReference type="Pfam" id="PF24883">
    <property type="entry name" value="NPHP3_N"/>
    <property type="match status" value="1"/>
</dbReference>
<name>A0AA39QJ59_9AGAR</name>
<evidence type="ECO:0000259" key="2">
    <source>
        <dbReference type="Pfam" id="PF24883"/>
    </source>
</evidence>
<dbReference type="Gene3D" id="3.40.50.300">
    <property type="entry name" value="P-loop containing nucleotide triphosphate hydrolases"/>
    <property type="match status" value="1"/>
</dbReference>
<keyword evidence="4" id="KW-1185">Reference proteome</keyword>
<proteinExistence type="predicted"/>
<reference evidence="3" key="1">
    <citation type="submission" date="2023-06" db="EMBL/GenBank/DDBJ databases">
        <authorList>
            <consortium name="Lawrence Berkeley National Laboratory"/>
            <person name="Ahrendt S."/>
            <person name="Sahu N."/>
            <person name="Indic B."/>
            <person name="Wong-Bajracharya J."/>
            <person name="Merenyi Z."/>
            <person name="Ke H.-M."/>
            <person name="Monk M."/>
            <person name="Kocsube S."/>
            <person name="Drula E."/>
            <person name="Lipzen A."/>
            <person name="Balint B."/>
            <person name="Henrissat B."/>
            <person name="Andreopoulos B."/>
            <person name="Martin F.M."/>
            <person name="Harder C.B."/>
            <person name="Rigling D."/>
            <person name="Ford K.L."/>
            <person name="Foster G.D."/>
            <person name="Pangilinan J."/>
            <person name="Papanicolaou A."/>
            <person name="Barry K."/>
            <person name="LaButti K."/>
            <person name="Viragh M."/>
            <person name="Koriabine M."/>
            <person name="Yan M."/>
            <person name="Riley R."/>
            <person name="Champramary S."/>
            <person name="Plett K.L."/>
            <person name="Tsai I.J."/>
            <person name="Slot J."/>
            <person name="Sipos G."/>
            <person name="Plett J."/>
            <person name="Nagy L.G."/>
            <person name="Grigoriev I.V."/>
        </authorList>
    </citation>
    <scope>NUCLEOTIDE SEQUENCE</scope>
    <source>
        <strain evidence="3">HWK02</strain>
    </source>
</reference>
<evidence type="ECO:0000313" key="4">
    <source>
        <dbReference type="Proteomes" id="UP001175228"/>
    </source>
</evidence>